<name>A0ABT0DBV8_9HYPH</name>
<reference evidence="1 2" key="1">
    <citation type="submission" date="2022-04" db="EMBL/GenBank/DDBJ databases">
        <authorList>
            <person name="Grouzdev D.S."/>
            <person name="Pantiukh K.S."/>
            <person name="Krutkina M.S."/>
        </authorList>
    </citation>
    <scope>NUCLEOTIDE SEQUENCE [LARGE SCALE GENOMIC DNA]</scope>
    <source>
        <strain evidence="1 2">6x-1</strain>
    </source>
</reference>
<dbReference type="Pfam" id="PF10931">
    <property type="entry name" value="DUF2735"/>
    <property type="match status" value="1"/>
</dbReference>
<evidence type="ECO:0000313" key="2">
    <source>
        <dbReference type="Proteomes" id="UP001203284"/>
    </source>
</evidence>
<evidence type="ECO:0000313" key="1">
    <source>
        <dbReference type="EMBL" id="MCK0197445.1"/>
    </source>
</evidence>
<protein>
    <submittedName>
        <fullName evidence="1">DUF2735 domain-containing protein</fullName>
    </submittedName>
</protein>
<gene>
    <name evidence="1" type="ORF">MWN34_11020</name>
</gene>
<dbReference type="InterPro" id="IPR021232">
    <property type="entry name" value="DUF2735"/>
</dbReference>
<keyword evidence="2" id="KW-1185">Reference proteome</keyword>
<accession>A0ABT0DBV8</accession>
<proteinExistence type="predicted"/>
<comment type="caution">
    <text evidence="1">The sequence shown here is derived from an EMBL/GenBank/DDBJ whole genome shotgun (WGS) entry which is preliminary data.</text>
</comment>
<dbReference type="EMBL" id="JALKCH010000006">
    <property type="protein sequence ID" value="MCK0197445.1"/>
    <property type="molecule type" value="Genomic_DNA"/>
</dbReference>
<sequence>MPTPTIAPEGAQIFQFPKGGRAGLTGARAKAPQPFEIPSLQIAAALDGSWYHAEAIQDAEHAAEHERKN</sequence>
<dbReference type="RefSeq" id="WP_247029201.1">
    <property type="nucleotide sequence ID" value="NZ_JALKCH010000006.1"/>
</dbReference>
<dbReference type="Proteomes" id="UP001203284">
    <property type="component" value="Unassembled WGS sequence"/>
</dbReference>
<organism evidence="1 2">
    <name type="scientific">Ancylobacter crimeensis</name>
    <dbReference type="NCBI Taxonomy" id="2579147"/>
    <lineage>
        <taxon>Bacteria</taxon>
        <taxon>Pseudomonadati</taxon>
        <taxon>Pseudomonadota</taxon>
        <taxon>Alphaproteobacteria</taxon>
        <taxon>Hyphomicrobiales</taxon>
        <taxon>Xanthobacteraceae</taxon>
        <taxon>Ancylobacter</taxon>
    </lineage>
</organism>